<name>A0A2V3VZ71_9BACI</name>
<dbReference type="AlphaFoldDB" id="A0A2V3VZ71"/>
<dbReference type="EMBL" id="QJJQ01000006">
    <property type="protein sequence ID" value="PXW87142.1"/>
    <property type="molecule type" value="Genomic_DNA"/>
</dbReference>
<reference evidence="1 2" key="1">
    <citation type="submission" date="2018-05" db="EMBL/GenBank/DDBJ databases">
        <title>Genomic Encyclopedia of Type Strains, Phase IV (KMG-IV): sequencing the most valuable type-strain genomes for metagenomic binning, comparative biology and taxonomic classification.</title>
        <authorList>
            <person name="Goeker M."/>
        </authorList>
    </citation>
    <scope>NUCLEOTIDE SEQUENCE [LARGE SCALE GENOMIC DNA]</scope>
    <source>
        <strain evidence="1 2">DSM 28556</strain>
    </source>
</reference>
<comment type="caution">
    <text evidence="1">The sequence shown here is derived from an EMBL/GenBank/DDBJ whole genome shotgun (WGS) entry which is preliminary data.</text>
</comment>
<proteinExistence type="predicted"/>
<gene>
    <name evidence="1" type="ORF">DFR56_106212</name>
</gene>
<protein>
    <submittedName>
        <fullName evidence="1">Uncharacterized protein</fullName>
    </submittedName>
</protein>
<keyword evidence="2" id="KW-1185">Reference proteome</keyword>
<organism evidence="1 2">
    <name type="scientific">Pseudogracilibacillus auburnensis</name>
    <dbReference type="NCBI Taxonomy" id="1494959"/>
    <lineage>
        <taxon>Bacteria</taxon>
        <taxon>Bacillati</taxon>
        <taxon>Bacillota</taxon>
        <taxon>Bacilli</taxon>
        <taxon>Bacillales</taxon>
        <taxon>Bacillaceae</taxon>
        <taxon>Pseudogracilibacillus</taxon>
    </lineage>
</organism>
<evidence type="ECO:0000313" key="2">
    <source>
        <dbReference type="Proteomes" id="UP000247978"/>
    </source>
</evidence>
<dbReference type="Proteomes" id="UP000247978">
    <property type="component" value="Unassembled WGS sequence"/>
</dbReference>
<accession>A0A2V3VZ71</accession>
<evidence type="ECO:0000313" key="1">
    <source>
        <dbReference type="EMBL" id="PXW87142.1"/>
    </source>
</evidence>
<sequence>MGLFVGGLEPFQSTPSYKITSVNMGRLSLITKIRLFSIGQDVPLSVLFTIRLTLIEQMQPILFHDFSLLIIHNITIIFYHC</sequence>